<dbReference type="AlphaFoldDB" id="A0AAD2JFX4"/>
<reference evidence="3 4" key="1">
    <citation type="submission" date="2018-03" db="EMBL/GenBank/DDBJ databases">
        <title>Bacteriophage NCPPB3778 and a type I-E CRISPR drive the evolution of the US Biological Select Agent, Rathayibacter toxicus.</title>
        <authorList>
            <person name="Davis E.W.II."/>
            <person name="Tabima J.F."/>
            <person name="Weisberg A.J."/>
            <person name="Dantas Lopes L."/>
            <person name="Wiseman M.S."/>
            <person name="Wiseman M.S."/>
            <person name="Pupko T."/>
            <person name="Belcher M.S."/>
            <person name="Sechler A.J."/>
            <person name="Tancos M.A."/>
            <person name="Schroeder B.K."/>
            <person name="Murray T.D."/>
            <person name="Luster D.G."/>
            <person name="Schneider W.L."/>
            <person name="Rogers E."/>
            <person name="Andreote F.D."/>
            <person name="Grunwald N.J."/>
            <person name="Putnam M.L."/>
            <person name="Chang J.H."/>
        </authorList>
    </citation>
    <scope>NUCLEOTIDE SEQUENCE [LARGE SCALE GENOMIC DNA]</scope>
    <source>
        <strain evidence="3 4">NCCPB 2253</strain>
    </source>
</reference>
<dbReference type="KEGG" id="ria:C7V51_01510"/>
<feature type="domain" description="Plasmid pRiA4b Orf3-like" evidence="2">
    <location>
        <begin position="430"/>
        <end position="606"/>
    </location>
</feature>
<protein>
    <submittedName>
        <fullName evidence="3">Plasmid pRiA4b ORF-3 family protein</fullName>
    </submittedName>
</protein>
<dbReference type="SUPFAM" id="SSF159941">
    <property type="entry name" value="MM3350-like"/>
    <property type="match status" value="1"/>
</dbReference>
<evidence type="ECO:0000256" key="1">
    <source>
        <dbReference type="SAM" id="MobiDB-lite"/>
    </source>
</evidence>
<sequence>MGKKRNQGRPGGGRQGGSGGQGNSGGQGGGRTAETAMMVRFRSWYRSHLAEVGALHEHLEVDEAVEVLTDLFAMTRDLRPRGSFAQPNAELLEAVFDQIESDLSGDESEADLDDTLFTVAEVVEHFLDFLTDEDLWTGTDEELDECQAVLDEVLDLAGSFIDAVLDDLAEVDEVPADTMLSAVRATALVHAADVVVEHLASTEEATLNERSAREIVGEAGIPSAGSTPSDDSVRIPVSAWWDALVGSAVLESEGATASLGEAAVLWRSSATTEAVAERIAYVARFVELWLLSAQKALAAADTEDGAFAPAERAVTTTDAVLVRIAVACQAQMHPGLVVGELVDELAADSGVSLEEALDERERMVGSAERMLDDAAELGLLLHSPAFGYVVPEGLAPALAAVVRASIVLLSEREATRLEILDEATQETATAYALHVALLGTKPVVWRRLELSSESSLRDLHLALQLSLGWTDAQPHYFSVGVPDEEQAPIGSPSDAEELGEDLIDESSVALADVLEEEQDELFYVYDLEDEWRHVIRLESMAPLSAALPRCTGAQGAAPLDASGGPAAWIDTVRAASDPSSPDHAETLESLGLEPGASFDPTAVDIDGINRSLGLLRSGL</sequence>
<dbReference type="InterPro" id="IPR012912">
    <property type="entry name" value="Plasmid_pRiA4b_Orf3-like"/>
</dbReference>
<proteinExistence type="predicted"/>
<dbReference type="Gene3D" id="3.10.290.30">
    <property type="entry name" value="MM3350-like"/>
    <property type="match status" value="1"/>
</dbReference>
<dbReference type="PANTHER" id="PTHR41878">
    <property type="entry name" value="LEXA REPRESSOR-RELATED"/>
    <property type="match status" value="1"/>
</dbReference>
<dbReference type="PANTHER" id="PTHR41878:SF1">
    <property type="entry name" value="TNPR PROTEIN"/>
    <property type="match status" value="1"/>
</dbReference>
<dbReference type="EMBL" id="CP028130">
    <property type="protein sequence ID" value="AZZ54707.1"/>
    <property type="molecule type" value="Genomic_DNA"/>
</dbReference>
<name>A0AAD2JFX4_9MICO</name>
<evidence type="ECO:0000313" key="4">
    <source>
        <dbReference type="Proteomes" id="UP000283946"/>
    </source>
</evidence>
<dbReference type="Pfam" id="PF07929">
    <property type="entry name" value="PRiA4_ORF3"/>
    <property type="match status" value="1"/>
</dbReference>
<dbReference type="Proteomes" id="UP000283946">
    <property type="component" value="Chromosome"/>
</dbReference>
<evidence type="ECO:0000259" key="2">
    <source>
        <dbReference type="Pfam" id="PF07929"/>
    </source>
</evidence>
<dbReference type="RefSeq" id="WP_104263919.1">
    <property type="nucleotide sequence ID" value="NZ_CP028130.1"/>
</dbReference>
<dbReference type="InterPro" id="IPR024047">
    <property type="entry name" value="MM3350-like_sf"/>
</dbReference>
<accession>A0AAD2JFX4</accession>
<gene>
    <name evidence="3" type="ORF">C7V51_01510</name>
</gene>
<evidence type="ECO:0000313" key="3">
    <source>
        <dbReference type="EMBL" id="AZZ54707.1"/>
    </source>
</evidence>
<feature type="region of interest" description="Disordered" evidence="1">
    <location>
        <begin position="1"/>
        <end position="31"/>
    </location>
</feature>
<organism evidence="3 4">
    <name type="scientific">Rathayibacter iranicus</name>
    <dbReference type="NCBI Taxonomy" id="59737"/>
    <lineage>
        <taxon>Bacteria</taxon>
        <taxon>Bacillati</taxon>
        <taxon>Actinomycetota</taxon>
        <taxon>Actinomycetes</taxon>
        <taxon>Micrococcales</taxon>
        <taxon>Microbacteriaceae</taxon>
        <taxon>Rathayibacter</taxon>
    </lineage>
</organism>
<feature type="compositionally biased region" description="Gly residues" evidence="1">
    <location>
        <begin position="9"/>
        <end position="31"/>
    </location>
</feature>